<dbReference type="EMBL" id="BJYK01000004">
    <property type="protein sequence ID" value="GEN79966.1"/>
    <property type="molecule type" value="Genomic_DNA"/>
</dbReference>
<evidence type="ECO:0000313" key="4">
    <source>
        <dbReference type="Proteomes" id="UP000321484"/>
    </source>
</evidence>
<dbReference type="AlphaFoldDB" id="A0A511YXV5"/>
<evidence type="ECO:0000256" key="1">
    <source>
        <dbReference type="SAM" id="Phobius"/>
    </source>
</evidence>
<name>A0A511YXV5_9CELL</name>
<dbReference type="CDD" id="cd02972">
    <property type="entry name" value="DsbA_family"/>
    <property type="match status" value="1"/>
</dbReference>
<dbReference type="Pfam" id="PF13462">
    <property type="entry name" value="Thioredoxin_4"/>
    <property type="match status" value="1"/>
</dbReference>
<comment type="caution">
    <text evidence="3">The sequence shown here is derived from an EMBL/GenBank/DDBJ whole genome shotgun (WGS) entry which is preliminary data.</text>
</comment>
<dbReference type="Gene3D" id="3.40.30.10">
    <property type="entry name" value="Glutaredoxin"/>
    <property type="match status" value="1"/>
</dbReference>
<protein>
    <recommendedName>
        <fullName evidence="2">Thioredoxin-like fold domain-containing protein</fullName>
    </recommendedName>
</protein>
<proteinExistence type="predicted"/>
<feature type="transmembrane region" description="Helical" evidence="1">
    <location>
        <begin position="37"/>
        <end position="57"/>
    </location>
</feature>
<reference evidence="3 4" key="1">
    <citation type="submission" date="2019-07" db="EMBL/GenBank/DDBJ databases">
        <title>Whole genome shotgun sequence of Actinotalea fermentans NBRC 105374.</title>
        <authorList>
            <person name="Hosoyama A."/>
            <person name="Uohara A."/>
            <person name="Ohji S."/>
            <person name="Ichikawa N."/>
        </authorList>
    </citation>
    <scope>NUCLEOTIDE SEQUENCE [LARGE SCALE GENOMIC DNA]</scope>
    <source>
        <strain evidence="3 4">NBRC 105374</strain>
    </source>
</reference>
<keyword evidence="4" id="KW-1185">Reference proteome</keyword>
<dbReference type="Proteomes" id="UP000321484">
    <property type="component" value="Unassembled WGS sequence"/>
</dbReference>
<evidence type="ECO:0000313" key="3">
    <source>
        <dbReference type="EMBL" id="GEN79966.1"/>
    </source>
</evidence>
<gene>
    <name evidence="3" type="ORF">AFE02nite_17000</name>
</gene>
<evidence type="ECO:0000259" key="2">
    <source>
        <dbReference type="Pfam" id="PF13462"/>
    </source>
</evidence>
<dbReference type="SUPFAM" id="SSF52833">
    <property type="entry name" value="Thioredoxin-like"/>
    <property type="match status" value="1"/>
</dbReference>
<sequence>MSPTDRPTKAARRDEARQAALALRAEQERKAKRNRTIAITAAAAVLVGFIVLVVVILNQGGKDDVPASAQVQPPFAAAGGGGIVMDADGIVTPPADASEEWPVGAFGDAVVVTVYSDPICPWCAVFEEAAMPVLDEMRLAGEVVVDHRVVGNLDNQSSTRYSTRAAQALYTVADLAPDAYLDFETALFASQPAEGTAGLSDEEIANIARTAGVPEEAAAAIADGTYTWWVGQVTDAARNLYDGRLATPSIRLNGEPLGDTVDWRVEEALRQAIDDARG</sequence>
<dbReference type="InterPro" id="IPR036249">
    <property type="entry name" value="Thioredoxin-like_sf"/>
</dbReference>
<dbReference type="InterPro" id="IPR012336">
    <property type="entry name" value="Thioredoxin-like_fold"/>
</dbReference>
<accession>A0A511YXV5</accession>
<feature type="domain" description="Thioredoxin-like fold" evidence="2">
    <location>
        <begin position="110"/>
        <end position="274"/>
    </location>
</feature>
<dbReference type="RefSeq" id="WP_034246382.1">
    <property type="nucleotide sequence ID" value="NZ_BJYK01000004.1"/>
</dbReference>
<keyword evidence="1" id="KW-0472">Membrane</keyword>
<keyword evidence="1" id="KW-0812">Transmembrane</keyword>
<organism evidence="3 4">
    <name type="scientific">Actinotalea fermentans</name>
    <dbReference type="NCBI Taxonomy" id="43671"/>
    <lineage>
        <taxon>Bacteria</taxon>
        <taxon>Bacillati</taxon>
        <taxon>Actinomycetota</taxon>
        <taxon>Actinomycetes</taxon>
        <taxon>Micrococcales</taxon>
        <taxon>Cellulomonadaceae</taxon>
        <taxon>Actinotalea</taxon>
    </lineage>
</organism>
<keyword evidence="1" id="KW-1133">Transmembrane helix</keyword>